<evidence type="ECO:0000256" key="1">
    <source>
        <dbReference type="SAM" id="Phobius"/>
    </source>
</evidence>
<sequence>MSTARRAVMGDWPGPIRDPIDLLRLALVAAAVVALVQGNLRGAGYLGIGAIFAWAVRPVLLPRVLDLAFVLALWVQGAGEALGLYDTYAWFDRVVHVVVPMLGAPVAYVALARAEVLPDPRDDTGLHRRRGIFIVTVALGLAIGGVWEIAEWVADGTVGSNLSESNDDTVGDLIADTTGSCIGAGLLVVWTVKGWGSVRRIPGTNVREATDA</sequence>
<accession>A0A6J4S9M6</accession>
<feature type="transmembrane region" description="Helical" evidence="1">
    <location>
        <begin position="132"/>
        <end position="153"/>
    </location>
</feature>
<keyword evidence="1" id="KW-1133">Transmembrane helix</keyword>
<name>A0A6J4S9M6_9ACTN</name>
<proteinExistence type="predicted"/>
<dbReference type="Pfam" id="PF09997">
    <property type="entry name" value="DUF2238"/>
    <property type="match status" value="1"/>
</dbReference>
<keyword evidence="1" id="KW-0812">Transmembrane</keyword>
<organism evidence="2">
    <name type="scientific">uncultured Solirubrobacteraceae bacterium</name>
    <dbReference type="NCBI Taxonomy" id="1162706"/>
    <lineage>
        <taxon>Bacteria</taxon>
        <taxon>Bacillati</taxon>
        <taxon>Actinomycetota</taxon>
        <taxon>Thermoleophilia</taxon>
        <taxon>Solirubrobacterales</taxon>
        <taxon>Solirubrobacteraceae</taxon>
        <taxon>environmental samples</taxon>
    </lineage>
</organism>
<gene>
    <name evidence="2" type="ORF">AVDCRST_MAG13-1864</name>
</gene>
<reference evidence="2" key="1">
    <citation type="submission" date="2020-02" db="EMBL/GenBank/DDBJ databases">
        <authorList>
            <person name="Meier V. D."/>
        </authorList>
    </citation>
    <scope>NUCLEOTIDE SEQUENCE</scope>
    <source>
        <strain evidence="2">AVDCRST_MAG13</strain>
    </source>
</reference>
<dbReference type="InterPro" id="IPR014509">
    <property type="entry name" value="YjdF-like"/>
</dbReference>
<dbReference type="EMBL" id="CADCVO010000292">
    <property type="protein sequence ID" value="CAA9493413.1"/>
    <property type="molecule type" value="Genomic_DNA"/>
</dbReference>
<feature type="transmembrane region" description="Helical" evidence="1">
    <location>
        <begin position="43"/>
        <end position="60"/>
    </location>
</feature>
<keyword evidence="1" id="KW-0472">Membrane</keyword>
<dbReference type="AlphaFoldDB" id="A0A6J4S9M6"/>
<evidence type="ECO:0000313" key="2">
    <source>
        <dbReference type="EMBL" id="CAA9493413.1"/>
    </source>
</evidence>
<protein>
    <submittedName>
        <fullName evidence="2">Uncharacterized protein</fullName>
    </submittedName>
</protein>
<feature type="transmembrane region" description="Helical" evidence="1">
    <location>
        <begin position="94"/>
        <end position="111"/>
    </location>
</feature>
<feature type="transmembrane region" description="Helical" evidence="1">
    <location>
        <begin position="173"/>
        <end position="192"/>
    </location>
</feature>